<comment type="caution">
    <text evidence="2">The sequence shown here is derived from an EMBL/GenBank/DDBJ whole genome shotgun (WGS) entry which is preliminary data.</text>
</comment>
<dbReference type="GO" id="GO:0006260">
    <property type="term" value="P:DNA replication"/>
    <property type="evidence" value="ECO:0007669"/>
    <property type="project" value="InterPro"/>
</dbReference>
<sequence length="313" mass="35707">MIGYDTIHMFIDSYTLNKADISRLSQRLERGGYNKNTGEAWNVGNIENLRISVGGAGVSIKGSLSGFYYSNNTMLVNRGEVKKAIEAVSDTLHVSLNTAKVTRLDIAADFIMQNEPKAYFDILGTLVYFQRLRATQNTLYYTRGKENLQSLCFYDKIQESKDNKKEMPSVCNECGNVLRYEARFNARLAKQMQRQEVLASTLSNTDFYNEVLEKWGQMYFNINKFYGVGNMGKVKNVTEAKDYIFAVALHNMGAGDVDKILSEMKARHLFNDRKYYSRLKQSLDSVREKYLTSSADDAANELDDEVRNVLAYK</sequence>
<dbReference type="Pfam" id="PF05144">
    <property type="entry name" value="Phage_CRI"/>
    <property type="match status" value="1"/>
</dbReference>
<protein>
    <recommendedName>
        <fullName evidence="1">Replication-associated protein G2P N-terminal domain-containing protein</fullName>
    </recommendedName>
</protein>
<accession>A0A930MXI7</accession>
<evidence type="ECO:0000313" key="2">
    <source>
        <dbReference type="EMBL" id="MBF1384384.1"/>
    </source>
</evidence>
<dbReference type="InterPro" id="IPR022686">
    <property type="entry name" value="G2P_N"/>
</dbReference>
<reference evidence="2" key="1">
    <citation type="submission" date="2020-04" db="EMBL/GenBank/DDBJ databases">
        <title>Deep metagenomics examines the oral microbiome during advanced dental caries in children, revealing novel taxa and co-occurrences with host molecules.</title>
        <authorList>
            <person name="Baker J.L."/>
            <person name="Morton J.T."/>
            <person name="Dinis M."/>
            <person name="Alvarez R."/>
            <person name="Tran N.C."/>
            <person name="Knight R."/>
            <person name="Edlund A."/>
        </authorList>
    </citation>
    <scope>NUCLEOTIDE SEQUENCE</scope>
    <source>
        <strain evidence="2">JCVI_44_bin.5</strain>
    </source>
</reference>
<proteinExistence type="predicted"/>
<name>A0A930MXI7_9BACT</name>
<evidence type="ECO:0000259" key="1">
    <source>
        <dbReference type="Pfam" id="PF05144"/>
    </source>
</evidence>
<gene>
    <name evidence="2" type="ORF">HXN26_05970</name>
</gene>
<dbReference type="EMBL" id="JABZSJ010000026">
    <property type="protein sequence ID" value="MBF1384384.1"/>
    <property type="molecule type" value="Genomic_DNA"/>
</dbReference>
<evidence type="ECO:0000313" key="3">
    <source>
        <dbReference type="Proteomes" id="UP000771736"/>
    </source>
</evidence>
<dbReference type="Proteomes" id="UP000771736">
    <property type="component" value="Unassembled WGS sequence"/>
</dbReference>
<dbReference type="AlphaFoldDB" id="A0A930MXI7"/>
<organism evidence="2 3">
    <name type="scientific">Prevotella aurantiaca</name>
    <dbReference type="NCBI Taxonomy" id="596085"/>
    <lineage>
        <taxon>Bacteria</taxon>
        <taxon>Pseudomonadati</taxon>
        <taxon>Bacteroidota</taxon>
        <taxon>Bacteroidia</taxon>
        <taxon>Bacteroidales</taxon>
        <taxon>Prevotellaceae</taxon>
        <taxon>Prevotella</taxon>
    </lineage>
</organism>
<dbReference type="RefSeq" id="WP_273159566.1">
    <property type="nucleotide sequence ID" value="NZ_JABZSJ010000026.1"/>
</dbReference>
<feature type="domain" description="Replication-associated protein G2P N-terminal" evidence="1">
    <location>
        <begin position="58"/>
        <end position="194"/>
    </location>
</feature>